<dbReference type="PANTHER" id="PTHR37984:SF8">
    <property type="entry name" value="CCHC-TYPE DOMAIN-CONTAINING PROTEIN"/>
    <property type="match status" value="1"/>
</dbReference>
<dbReference type="PANTHER" id="PTHR37984">
    <property type="entry name" value="PROTEIN CBG26694"/>
    <property type="match status" value="1"/>
</dbReference>
<dbReference type="InterPro" id="IPR050951">
    <property type="entry name" value="Retrovirus_Pol_polyprotein"/>
</dbReference>
<comment type="caution">
    <text evidence="2">The sequence shown here is derived from an EMBL/GenBank/DDBJ whole genome shotgun (WGS) entry which is preliminary data.</text>
</comment>
<dbReference type="Gene3D" id="3.30.70.270">
    <property type="match status" value="1"/>
</dbReference>
<dbReference type="InterPro" id="IPR043502">
    <property type="entry name" value="DNA/RNA_pol_sf"/>
</dbReference>
<evidence type="ECO:0000313" key="3">
    <source>
        <dbReference type="Proteomes" id="UP000762676"/>
    </source>
</evidence>
<protein>
    <submittedName>
        <fullName evidence="2">Transposon Tf2-1 polyprotein</fullName>
    </submittedName>
</protein>
<name>A0AAV4HSL8_9GAST</name>
<dbReference type="EMBL" id="BMAT01005871">
    <property type="protein sequence ID" value="GFS01188.1"/>
    <property type="molecule type" value="Genomic_DNA"/>
</dbReference>
<accession>A0AAV4HSL8</accession>
<dbReference type="InterPro" id="IPR043128">
    <property type="entry name" value="Rev_trsase/Diguanyl_cyclase"/>
</dbReference>
<dbReference type="SUPFAM" id="SSF56672">
    <property type="entry name" value="DNA/RNA polymerases"/>
    <property type="match status" value="1"/>
</dbReference>
<evidence type="ECO:0000256" key="1">
    <source>
        <dbReference type="SAM" id="MobiDB-lite"/>
    </source>
</evidence>
<gene>
    <name evidence="2" type="ORF">ElyMa_002832800</name>
</gene>
<evidence type="ECO:0000313" key="2">
    <source>
        <dbReference type="EMBL" id="GFS01188.1"/>
    </source>
</evidence>
<proteinExistence type="predicted"/>
<keyword evidence="3" id="KW-1185">Reference proteome</keyword>
<dbReference type="Gene3D" id="3.10.10.10">
    <property type="entry name" value="HIV Type 1 Reverse Transcriptase, subunit A, domain 1"/>
    <property type="match status" value="1"/>
</dbReference>
<dbReference type="AlphaFoldDB" id="A0AAV4HSL8"/>
<feature type="region of interest" description="Disordered" evidence="1">
    <location>
        <begin position="1"/>
        <end position="22"/>
    </location>
</feature>
<sequence>MHQSRESIGDLGTASLTTDPDVTPRALPCRAVPLAPRERVRAELTSLCTRGILEPVHKPTAWVNQMVVVEKKNGAVRICIDPQPLIKALKREHYKMPILDDVLPELQSSRLFSKLDVREAFIMSSWTKNQQI</sequence>
<dbReference type="Proteomes" id="UP000762676">
    <property type="component" value="Unassembled WGS sequence"/>
</dbReference>
<reference evidence="2 3" key="1">
    <citation type="journal article" date="2021" name="Elife">
        <title>Chloroplast acquisition without the gene transfer in kleptoplastic sea slugs, Plakobranchus ocellatus.</title>
        <authorList>
            <person name="Maeda T."/>
            <person name="Takahashi S."/>
            <person name="Yoshida T."/>
            <person name="Shimamura S."/>
            <person name="Takaki Y."/>
            <person name="Nagai Y."/>
            <person name="Toyoda A."/>
            <person name="Suzuki Y."/>
            <person name="Arimoto A."/>
            <person name="Ishii H."/>
            <person name="Satoh N."/>
            <person name="Nishiyama T."/>
            <person name="Hasebe M."/>
            <person name="Maruyama T."/>
            <person name="Minagawa J."/>
            <person name="Obokata J."/>
            <person name="Shigenobu S."/>
        </authorList>
    </citation>
    <scope>NUCLEOTIDE SEQUENCE [LARGE SCALE GENOMIC DNA]</scope>
</reference>
<organism evidence="2 3">
    <name type="scientific">Elysia marginata</name>
    <dbReference type="NCBI Taxonomy" id="1093978"/>
    <lineage>
        <taxon>Eukaryota</taxon>
        <taxon>Metazoa</taxon>
        <taxon>Spiralia</taxon>
        <taxon>Lophotrochozoa</taxon>
        <taxon>Mollusca</taxon>
        <taxon>Gastropoda</taxon>
        <taxon>Heterobranchia</taxon>
        <taxon>Euthyneura</taxon>
        <taxon>Panpulmonata</taxon>
        <taxon>Sacoglossa</taxon>
        <taxon>Placobranchoidea</taxon>
        <taxon>Plakobranchidae</taxon>
        <taxon>Elysia</taxon>
    </lineage>
</organism>